<evidence type="ECO:0000256" key="3">
    <source>
        <dbReference type="ARBA" id="ARBA00013061"/>
    </source>
</evidence>
<keyword evidence="7" id="KW-0067">ATP-binding</keyword>
<dbReference type="GO" id="GO:0005524">
    <property type="term" value="F:ATP binding"/>
    <property type="evidence" value="ECO:0007669"/>
    <property type="project" value="UniProtKB-KW"/>
</dbReference>
<comment type="similarity">
    <text evidence="2">Belongs to the phosphoglycerate kinase family.</text>
</comment>
<comment type="caution">
    <text evidence="9">The sequence shown here is derived from an EMBL/GenBank/DDBJ whole genome shotgun (WGS) entry which is preliminary data.</text>
</comment>
<keyword evidence="4" id="KW-0808">Transferase</keyword>
<evidence type="ECO:0000256" key="8">
    <source>
        <dbReference type="ARBA" id="ARBA00022842"/>
    </source>
</evidence>
<keyword evidence="8" id="KW-0460">Magnesium</keyword>
<dbReference type="OrthoDB" id="275353at2759"/>
<keyword evidence="10" id="KW-1185">Reference proteome</keyword>
<dbReference type="PANTHER" id="PTHR11406:SF27">
    <property type="entry name" value="PHOSPHOGLYCERATE KINASE 3, CYTOSOLIC"/>
    <property type="match status" value="1"/>
</dbReference>
<evidence type="ECO:0000313" key="10">
    <source>
        <dbReference type="Proteomes" id="UP000594638"/>
    </source>
</evidence>
<dbReference type="GO" id="GO:0005829">
    <property type="term" value="C:cytosol"/>
    <property type="evidence" value="ECO:0007669"/>
    <property type="project" value="TreeGrafter"/>
</dbReference>
<evidence type="ECO:0000256" key="1">
    <source>
        <dbReference type="ARBA" id="ARBA00001946"/>
    </source>
</evidence>
<keyword evidence="5" id="KW-0547">Nucleotide-binding</keyword>
<dbReference type="GO" id="GO:0004618">
    <property type="term" value="F:phosphoglycerate kinase activity"/>
    <property type="evidence" value="ECO:0007669"/>
    <property type="project" value="UniProtKB-EC"/>
</dbReference>
<dbReference type="InterPro" id="IPR001576">
    <property type="entry name" value="Phosphoglycerate_kinase"/>
</dbReference>
<dbReference type="Pfam" id="PF00162">
    <property type="entry name" value="PGK"/>
    <property type="match status" value="1"/>
</dbReference>
<gene>
    <name evidence="9" type="ORF">OLEA9_A099111</name>
</gene>
<dbReference type="InterPro" id="IPR036043">
    <property type="entry name" value="Phosphoglycerate_kinase_sf"/>
</dbReference>
<dbReference type="Proteomes" id="UP000594638">
    <property type="component" value="Unassembled WGS sequence"/>
</dbReference>
<evidence type="ECO:0000256" key="7">
    <source>
        <dbReference type="ARBA" id="ARBA00022840"/>
    </source>
</evidence>
<protein>
    <recommendedName>
        <fullName evidence="3">phosphoglycerate kinase</fullName>
        <ecNumber evidence="3">2.7.2.3</ecNumber>
    </recommendedName>
</protein>
<dbReference type="AlphaFoldDB" id="A0A8S0RU02"/>
<evidence type="ECO:0000256" key="6">
    <source>
        <dbReference type="ARBA" id="ARBA00022777"/>
    </source>
</evidence>
<proteinExistence type="inferred from homology"/>
<evidence type="ECO:0000256" key="4">
    <source>
        <dbReference type="ARBA" id="ARBA00022679"/>
    </source>
</evidence>
<dbReference type="InterPro" id="IPR015824">
    <property type="entry name" value="Phosphoglycerate_kinase_N"/>
</dbReference>
<dbReference type="GO" id="GO:0043531">
    <property type="term" value="F:ADP binding"/>
    <property type="evidence" value="ECO:0007669"/>
    <property type="project" value="TreeGrafter"/>
</dbReference>
<evidence type="ECO:0000313" key="9">
    <source>
        <dbReference type="EMBL" id="CAA2983575.1"/>
    </source>
</evidence>
<dbReference type="Gene3D" id="3.40.50.1260">
    <property type="entry name" value="Phosphoglycerate kinase, N-terminal domain"/>
    <property type="match status" value="2"/>
</dbReference>
<name>A0A8S0RU02_OLEEU</name>
<dbReference type="PANTHER" id="PTHR11406">
    <property type="entry name" value="PHOSPHOGLYCERATE KINASE"/>
    <property type="match status" value="1"/>
</dbReference>
<organism evidence="9 10">
    <name type="scientific">Olea europaea subsp. europaea</name>
    <dbReference type="NCBI Taxonomy" id="158383"/>
    <lineage>
        <taxon>Eukaryota</taxon>
        <taxon>Viridiplantae</taxon>
        <taxon>Streptophyta</taxon>
        <taxon>Embryophyta</taxon>
        <taxon>Tracheophyta</taxon>
        <taxon>Spermatophyta</taxon>
        <taxon>Magnoliopsida</taxon>
        <taxon>eudicotyledons</taxon>
        <taxon>Gunneridae</taxon>
        <taxon>Pentapetalae</taxon>
        <taxon>asterids</taxon>
        <taxon>lamiids</taxon>
        <taxon>Lamiales</taxon>
        <taxon>Oleaceae</taxon>
        <taxon>Oleeae</taxon>
        <taxon>Olea</taxon>
    </lineage>
</organism>
<reference evidence="9 10" key="1">
    <citation type="submission" date="2019-12" db="EMBL/GenBank/DDBJ databases">
        <authorList>
            <person name="Alioto T."/>
            <person name="Alioto T."/>
            <person name="Gomez Garrido J."/>
        </authorList>
    </citation>
    <scope>NUCLEOTIDE SEQUENCE [LARGE SCALE GENOMIC DNA]</scope>
</reference>
<dbReference type="SUPFAM" id="SSF53748">
    <property type="entry name" value="Phosphoglycerate kinase"/>
    <property type="match status" value="1"/>
</dbReference>
<dbReference type="Gramene" id="OE9A099111T1">
    <property type="protein sequence ID" value="OE9A099111C1"/>
    <property type="gene ID" value="OE9A099111"/>
</dbReference>
<dbReference type="EMBL" id="CACTIH010003736">
    <property type="protein sequence ID" value="CAA2983575.1"/>
    <property type="molecule type" value="Genomic_DNA"/>
</dbReference>
<dbReference type="GO" id="GO:0006096">
    <property type="term" value="P:glycolytic process"/>
    <property type="evidence" value="ECO:0007669"/>
    <property type="project" value="InterPro"/>
</dbReference>
<sequence length="146" mass="15687">MLVFLVVMYASTERVAKYLKPSIAGFLIQKVRGIDSGLRASPSSPVLLLQPKNHRHQAVKNASTFAATVTVDAQIEQTGPEGEQLRKLAELSDKGVISIIGDSDFVSTIEKFGLAEKMSHISTADDASLELLENKPLPGVLALNDA</sequence>
<comment type="cofactor">
    <cofactor evidence="1">
        <name>Mg(2+)</name>
        <dbReference type="ChEBI" id="CHEBI:18420"/>
    </cofactor>
</comment>
<dbReference type="GO" id="GO:0006094">
    <property type="term" value="P:gluconeogenesis"/>
    <property type="evidence" value="ECO:0007669"/>
    <property type="project" value="TreeGrafter"/>
</dbReference>
<evidence type="ECO:0000256" key="2">
    <source>
        <dbReference type="ARBA" id="ARBA00008982"/>
    </source>
</evidence>
<keyword evidence="6 9" id="KW-0418">Kinase</keyword>
<evidence type="ECO:0000256" key="5">
    <source>
        <dbReference type="ARBA" id="ARBA00022741"/>
    </source>
</evidence>
<accession>A0A8S0RU02</accession>
<dbReference type="EC" id="2.7.2.3" evidence="3"/>